<feature type="compositionally biased region" description="Low complexity" evidence="1">
    <location>
        <begin position="464"/>
        <end position="486"/>
    </location>
</feature>
<protein>
    <submittedName>
        <fullName evidence="3">Flagellar hook-length control protein FliK</fullName>
    </submittedName>
</protein>
<organism evidence="3 4">
    <name type="scientific">Shinella curvata</name>
    <dbReference type="NCBI Taxonomy" id="1817964"/>
    <lineage>
        <taxon>Bacteria</taxon>
        <taxon>Pseudomonadati</taxon>
        <taxon>Pseudomonadota</taxon>
        <taxon>Alphaproteobacteria</taxon>
        <taxon>Hyphomicrobiales</taxon>
        <taxon>Rhizobiaceae</taxon>
        <taxon>Shinella</taxon>
    </lineage>
</organism>
<evidence type="ECO:0000313" key="4">
    <source>
        <dbReference type="Proteomes" id="UP001177080"/>
    </source>
</evidence>
<sequence>MSTIGNGINGVLQGQTSSKSKAAQGKATGTAQKGDFASTIANLQGRNGDGDGGRKGGRISIAATSQNQIQTEHAAGTHKTGQRDLAALAEALQEASAASPSKQDGARFAEGAGARTDDAGQRALPETKTDDPVADKAMVRDGDQPEAKPADTPRSVDKLLVALENAKGTRSENGSSVVSVDVKDAKDTKSAYQSADLVDTKETKDVRQDGADAPGKTDVGNLLEMLAAPAAMPQAVVIGAAAQVAASGATPDGKAPQGEKIAAKAEMLAAARGEGQAAAQSDATLPVETGDVSESDTDQLFRLIRADGKGRDLDMSISGTGERTSVRDANQATAAKVETVTVLESRRYIGLAQTGNAGAVTTAIAQDPNWAASLSATSGLSHSEAAVTGKVVNTLKIQMKPVDLGMVTATLRLHGDALVVSLQVDTAEAYRQLSDDQESIVKALRGHGFAVDQVSVQLSPVDRSSGQQQGDGQTQQQQQQFSSQPQAREGGNGRQGGNGDGTRTFAGEGTSHDGTTSENASGLAGGQPVRSGGVYL</sequence>
<dbReference type="InterPro" id="IPR021136">
    <property type="entry name" value="Flagellar_hook_control-like_C"/>
</dbReference>
<evidence type="ECO:0000259" key="2">
    <source>
        <dbReference type="Pfam" id="PF02120"/>
    </source>
</evidence>
<keyword evidence="4" id="KW-1185">Reference proteome</keyword>
<accession>A0ABT8XBJ9</accession>
<feature type="compositionally biased region" description="Gly residues" evidence="1">
    <location>
        <begin position="490"/>
        <end position="500"/>
    </location>
</feature>
<feature type="compositionally biased region" description="Basic and acidic residues" evidence="1">
    <location>
        <begin position="115"/>
        <end position="156"/>
    </location>
</feature>
<dbReference type="Proteomes" id="UP001177080">
    <property type="component" value="Unassembled WGS sequence"/>
</dbReference>
<proteinExistence type="predicted"/>
<feature type="region of interest" description="Disordered" evidence="1">
    <location>
        <begin position="1"/>
        <end position="58"/>
    </location>
</feature>
<keyword evidence="3" id="KW-0969">Cilium</keyword>
<evidence type="ECO:0000256" key="1">
    <source>
        <dbReference type="SAM" id="MobiDB-lite"/>
    </source>
</evidence>
<dbReference type="Pfam" id="PF02120">
    <property type="entry name" value="Flg_hook"/>
    <property type="match status" value="1"/>
</dbReference>
<name>A0ABT8XBJ9_9HYPH</name>
<feature type="compositionally biased region" description="Polar residues" evidence="1">
    <location>
        <begin position="1"/>
        <end position="31"/>
    </location>
</feature>
<dbReference type="EMBL" id="WHSC02000003">
    <property type="protein sequence ID" value="MDO6121022.1"/>
    <property type="molecule type" value="Genomic_DNA"/>
</dbReference>
<evidence type="ECO:0000313" key="3">
    <source>
        <dbReference type="EMBL" id="MDO6121022.1"/>
    </source>
</evidence>
<comment type="caution">
    <text evidence="3">The sequence shown here is derived from an EMBL/GenBank/DDBJ whole genome shotgun (WGS) entry which is preliminary data.</text>
</comment>
<reference evidence="3" key="1">
    <citation type="submission" date="2022-04" db="EMBL/GenBank/DDBJ databases">
        <title>Shinella lacus sp. nov., a novel member of the genus Shinella from water.</title>
        <authorList>
            <person name="Deng Y."/>
        </authorList>
    </citation>
    <scope>NUCLEOTIDE SEQUENCE</scope>
    <source>
        <strain evidence="3">JCM 31239</strain>
    </source>
</reference>
<feature type="domain" description="Flagellar hook-length control protein-like C-terminal" evidence="2">
    <location>
        <begin position="389"/>
        <end position="458"/>
    </location>
</feature>
<dbReference type="RefSeq" id="WP_244760993.1">
    <property type="nucleotide sequence ID" value="NZ_JALJCJ010000003.1"/>
</dbReference>
<dbReference type="InterPro" id="IPR038610">
    <property type="entry name" value="FliK-like_C_sf"/>
</dbReference>
<gene>
    <name evidence="3" type="ORF">GB928_007485</name>
</gene>
<feature type="region of interest" description="Disordered" evidence="1">
    <location>
        <begin position="460"/>
        <end position="536"/>
    </location>
</feature>
<keyword evidence="3" id="KW-0282">Flagellum</keyword>
<feature type="region of interest" description="Disordered" evidence="1">
    <location>
        <begin position="111"/>
        <end position="156"/>
    </location>
</feature>
<keyword evidence="3" id="KW-0966">Cell projection</keyword>
<dbReference type="Gene3D" id="3.30.750.140">
    <property type="match status" value="1"/>
</dbReference>